<comment type="caution">
    <text evidence="2">The sequence shown here is derived from an EMBL/GenBank/DDBJ whole genome shotgun (WGS) entry which is preliminary data.</text>
</comment>
<dbReference type="Proteomes" id="UP001140949">
    <property type="component" value="Unassembled WGS sequence"/>
</dbReference>
<sequence>MDKRLVSEDLLSETDSEKKNRKKELGNPAEGTRSMLLRLTVRTVKRRSILKMRNMRKTKPRAAYDLRSEKVVKENIESSWRKRRHDTDDESSCSGGVRKNMFHLLMTMIVIALCFKF</sequence>
<name>A0AAX6GFB9_IRIPA</name>
<dbReference type="AlphaFoldDB" id="A0AAX6GFB9"/>
<proteinExistence type="predicted"/>
<dbReference type="EMBL" id="JANAVB010020597">
    <property type="protein sequence ID" value="KAJ6826995.1"/>
    <property type="molecule type" value="Genomic_DNA"/>
</dbReference>
<evidence type="ECO:0000313" key="2">
    <source>
        <dbReference type="EMBL" id="KAJ6826995.1"/>
    </source>
</evidence>
<accession>A0AAX6GFB9</accession>
<gene>
    <name evidence="2" type="ORF">M6B38_370070</name>
</gene>
<organism evidence="2 3">
    <name type="scientific">Iris pallida</name>
    <name type="common">Sweet iris</name>
    <dbReference type="NCBI Taxonomy" id="29817"/>
    <lineage>
        <taxon>Eukaryota</taxon>
        <taxon>Viridiplantae</taxon>
        <taxon>Streptophyta</taxon>
        <taxon>Embryophyta</taxon>
        <taxon>Tracheophyta</taxon>
        <taxon>Spermatophyta</taxon>
        <taxon>Magnoliopsida</taxon>
        <taxon>Liliopsida</taxon>
        <taxon>Asparagales</taxon>
        <taxon>Iridaceae</taxon>
        <taxon>Iridoideae</taxon>
        <taxon>Irideae</taxon>
        <taxon>Iris</taxon>
    </lineage>
</organism>
<protein>
    <submittedName>
        <fullName evidence="2">Pre-mRNA-splicing factor CWC21</fullName>
    </submittedName>
</protein>
<reference evidence="2" key="2">
    <citation type="submission" date="2023-04" db="EMBL/GenBank/DDBJ databases">
        <authorList>
            <person name="Bruccoleri R.E."/>
            <person name="Oakeley E.J."/>
            <person name="Faust A.-M."/>
            <person name="Dessus-Babus S."/>
            <person name="Altorfer M."/>
            <person name="Burckhardt D."/>
            <person name="Oertli M."/>
            <person name="Naumann U."/>
            <person name="Petersen F."/>
            <person name="Wong J."/>
        </authorList>
    </citation>
    <scope>NUCLEOTIDE SEQUENCE</scope>
    <source>
        <strain evidence="2">GSM-AAB239-AS_SAM_17_03QT</strain>
        <tissue evidence="2">Leaf</tissue>
    </source>
</reference>
<feature type="region of interest" description="Disordered" evidence="1">
    <location>
        <begin position="1"/>
        <end position="31"/>
    </location>
</feature>
<evidence type="ECO:0000313" key="3">
    <source>
        <dbReference type="Proteomes" id="UP001140949"/>
    </source>
</evidence>
<reference evidence="2" key="1">
    <citation type="journal article" date="2023" name="GigaByte">
        <title>Genome assembly of the bearded iris, Iris pallida Lam.</title>
        <authorList>
            <person name="Bruccoleri R.E."/>
            <person name="Oakeley E.J."/>
            <person name="Faust A.M.E."/>
            <person name="Altorfer M."/>
            <person name="Dessus-Babus S."/>
            <person name="Burckhardt D."/>
            <person name="Oertli M."/>
            <person name="Naumann U."/>
            <person name="Petersen F."/>
            <person name="Wong J."/>
        </authorList>
    </citation>
    <scope>NUCLEOTIDE SEQUENCE</scope>
    <source>
        <strain evidence="2">GSM-AAB239-AS_SAM_17_03QT</strain>
    </source>
</reference>
<evidence type="ECO:0000256" key="1">
    <source>
        <dbReference type="SAM" id="MobiDB-lite"/>
    </source>
</evidence>
<keyword evidence="3" id="KW-1185">Reference proteome</keyword>